<sequence length="88" mass="9804">MADEFIKGFAILTGGLLIWLVFAGWFNTPSFYDTQLIAPNPEDPGTYAAVALVIKDAMLYFALVGAFTFWVLVPTGRRAREYYAETDS</sequence>
<keyword evidence="1" id="KW-0472">Membrane</keyword>
<dbReference type="EMBL" id="JBHSJG010000036">
    <property type="protein sequence ID" value="MFC4988173.1"/>
    <property type="molecule type" value="Genomic_DNA"/>
</dbReference>
<dbReference type="Pfam" id="PF23996">
    <property type="entry name" value="DUF7314"/>
    <property type="match status" value="1"/>
</dbReference>
<protein>
    <recommendedName>
        <fullName evidence="2">DUF7314 domain-containing protein</fullName>
    </recommendedName>
</protein>
<feature type="transmembrane region" description="Helical" evidence="1">
    <location>
        <begin position="47"/>
        <end position="73"/>
    </location>
</feature>
<comment type="caution">
    <text evidence="3">The sequence shown here is derived from an EMBL/GenBank/DDBJ whole genome shotgun (WGS) entry which is preliminary data.</text>
</comment>
<keyword evidence="1" id="KW-1133">Transmembrane helix</keyword>
<dbReference type="RefSeq" id="WP_114578029.1">
    <property type="nucleotide sequence ID" value="NZ_JAIVEF010000001.1"/>
</dbReference>
<evidence type="ECO:0000256" key="1">
    <source>
        <dbReference type="SAM" id="Phobius"/>
    </source>
</evidence>
<evidence type="ECO:0000259" key="2">
    <source>
        <dbReference type="Pfam" id="PF23996"/>
    </source>
</evidence>
<dbReference type="Proteomes" id="UP001595925">
    <property type="component" value="Unassembled WGS sequence"/>
</dbReference>
<keyword evidence="4" id="KW-1185">Reference proteome</keyword>
<organism evidence="3 4">
    <name type="scientific">Saliphagus infecundisoli</name>
    <dbReference type="NCBI Taxonomy" id="1849069"/>
    <lineage>
        <taxon>Archaea</taxon>
        <taxon>Methanobacteriati</taxon>
        <taxon>Methanobacteriota</taxon>
        <taxon>Stenosarchaea group</taxon>
        <taxon>Halobacteria</taxon>
        <taxon>Halobacteriales</taxon>
        <taxon>Natrialbaceae</taxon>
        <taxon>Saliphagus</taxon>
    </lineage>
</organism>
<reference evidence="3 4" key="1">
    <citation type="journal article" date="2019" name="Int. J. Syst. Evol. Microbiol.">
        <title>The Global Catalogue of Microorganisms (GCM) 10K type strain sequencing project: providing services to taxonomists for standard genome sequencing and annotation.</title>
        <authorList>
            <consortium name="The Broad Institute Genomics Platform"/>
            <consortium name="The Broad Institute Genome Sequencing Center for Infectious Disease"/>
            <person name="Wu L."/>
            <person name="Ma J."/>
        </authorList>
    </citation>
    <scope>NUCLEOTIDE SEQUENCE [LARGE SCALE GENOMIC DNA]</scope>
    <source>
        <strain evidence="3 4">CGMCC 1.15824</strain>
    </source>
</reference>
<evidence type="ECO:0000313" key="4">
    <source>
        <dbReference type="Proteomes" id="UP001595925"/>
    </source>
</evidence>
<name>A0ABD5QEV8_9EURY</name>
<dbReference type="InterPro" id="IPR055738">
    <property type="entry name" value="DUF7314"/>
</dbReference>
<feature type="domain" description="DUF7314" evidence="2">
    <location>
        <begin position="1"/>
        <end position="85"/>
    </location>
</feature>
<feature type="transmembrane region" description="Helical" evidence="1">
    <location>
        <begin position="9"/>
        <end position="27"/>
    </location>
</feature>
<dbReference type="AlphaFoldDB" id="A0ABD5QEV8"/>
<gene>
    <name evidence="3" type="ORF">ACFPFO_10475</name>
</gene>
<evidence type="ECO:0000313" key="3">
    <source>
        <dbReference type="EMBL" id="MFC4988173.1"/>
    </source>
</evidence>
<keyword evidence="1" id="KW-0812">Transmembrane</keyword>
<accession>A0ABD5QEV8</accession>
<proteinExistence type="predicted"/>